<keyword evidence="4" id="KW-1185">Reference proteome</keyword>
<sequence>MGEEESGRKRTLVQRIFRFSLIAIPLFLYGRYVYHTFRPCPKIKSYESGYRYACSKSSYSLRQKVLKTLIAKCCKHVKTERSYNFDAAKRMAQKREDPCDRYDTSGRAERTKRYSCKSEPFEIYGSERKQGETDAECGEQHKKKRGRKKRPKTDPCKTLYDQKTVDDPCISRTDKTQTESNQLANVQHVREPNVAKECMNPPKDGLPDDSTPINIPPEVLDRLCKSYHETYQRIAQTFDQKNDKISSGKTDVGSCDKNFHSEDPDTPYIVKNYTCKEENKESGDSVKEPDPCDGVDEVKKSESTEMEHGENQYQGARLSSAVSLAEALREEFWHSGSPPKTLTRGCKTPRDKAKREES</sequence>
<name>A0ABN7B0D0_9HEMI</name>
<feature type="compositionally biased region" description="Basic and acidic residues" evidence="1">
    <location>
        <begin position="274"/>
        <end position="310"/>
    </location>
</feature>
<protein>
    <submittedName>
        <fullName evidence="3">Uncharacterized protein</fullName>
    </submittedName>
</protein>
<feature type="region of interest" description="Disordered" evidence="1">
    <location>
        <begin position="242"/>
        <end position="318"/>
    </location>
</feature>
<accession>A0ABN7B0D0</accession>
<proteinExistence type="predicted"/>
<feature type="compositionally biased region" description="Basic and acidic residues" evidence="1">
    <location>
        <begin position="348"/>
        <end position="358"/>
    </location>
</feature>
<dbReference type="Proteomes" id="UP001307889">
    <property type="component" value="Chromosome 8"/>
</dbReference>
<feature type="compositionally biased region" description="Basic residues" evidence="1">
    <location>
        <begin position="141"/>
        <end position="151"/>
    </location>
</feature>
<keyword evidence="2" id="KW-1133">Transmembrane helix</keyword>
<keyword evidence="2" id="KW-0812">Transmembrane</keyword>
<evidence type="ECO:0000256" key="1">
    <source>
        <dbReference type="SAM" id="MobiDB-lite"/>
    </source>
</evidence>
<keyword evidence="2" id="KW-0472">Membrane</keyword>
<feature type="transmembrane region" description="Helical" evidence="2">
    <location>
        <begin position="16"/>
        <end position="34"/>
    </location>
</feature>
<organism evidence="3 4">
    <name type="scientific">Nesidiocoris tenuis</name>
    <dbReference type="NCBI Taxonomy" id="355587"/>
    <lineage>
        <taxon>Eukaryota</taxon>
        <taxon>Metazoa</taxon>
        <taxon>Ecdysozoa</taxon>
        <taxon>Arthropoda</taxon>
        <taxon>Hexapoda</taxon>
        <taxon>Insecta</taxon>
        <taxon>Pterygota</taxon>
        <taxon>Neoptera</taxon>
        <taxon>Paraneoptera</taxon>
        <taxon>Hemiptera</taxon>
        <taxon>Heteroptera</taxon>
        <taxon>Panheteroptera</taxon>
        <taxon>Cimicomorpha</taxon>
        <taxon>Miridae</taxon>
        <taxon>Dicyphina</taxon>
        <taxon>Nesidiocoris</taxon>
    </lineage>
</organism>
<evidence type="ECO:0000313" key="4">
    <source>
        <dbReference type="Proteomes" id="UP001307889"/>
    </source>
</evidence>
<feature type="region of interest" description="Disordered" evidence="1">
    <location>
        <begin position="130"/>
        <end position="157"/>
    </location>
</feature>
<gene>
    <name evidence="3" type="ORF">NTJ_10702</name>
</gene>
<reference evidence="3 4" key="1">
    <citation type="submission" date="2023-09" db="EMBL/GenBank/DDBJ databases">
        <title>Nesidiocoris tenuis whole genome shotgun sequence.</title>
        <authorList>
            <person name="Shibata T."/>
            <person name="Shimoda M."/>
            <person name="Kobayashi T."/>
            <person name="Uehara T."/>
        </authorList>
    </citation>
    <scope>NUCLEOTIDE SEQUENCE [LARGE SCALE GENOMIC DNA]</scope>
    <source>
        <strain evidence="3 4">Japan</strain>
    </source>
</reference>
<feature type="region of interest" description="Disordered" evidence="1">
    <location>
        <begin position="331"/>
        <end position="358"/>
    </location>
</feature>
<evidence type="ECO:0000256" key="2">
    <source>
        <dbReference type="SAM" id="Phobius"/>
    </source>
</evidence>
<dbReference type="EMBL" id="AP028916">
    <property type="protein sequence ID" value="BES97887.1"/>
    <property type="molecule type" value="Genomic_DNA"/>
</dbReference>
<evidence type="ECO:0000313" key="3">
    <source>
        <dbReference type="EMBL" id="BES97887.1"/>
    </source>
</evidence>